<comment type="caution">
    <text evidence="2">The sequence shown here is derived from an EMBL/GenBank/DDBJ whole genome shotgun (WGS) entry which is preliminary data.</text>
</comment>
<feature type="transmembrane region" description="Helical" evidence="1">
    <location>
        <begin position="20"/>
        <end position="41"/>
    </location>
</feature>
<gene>
    <name evidence="2" type="ORF">HNR40_003721</name>
</gene>
<feature type="transmembrane region" description="Helical" evidence="1">
    <location>
        <begin position="91"/>
        <end position="112"/>
    </location>
</feature>
<protein>
    <submittedName>
        <fullName evidence="2">Putative membrane protein</fullName>
    </submittedName>
</protein>
<organism evidence="2 3">
    <name type="scientific">Nonomuraea endophytica</name>
    <dbReference type="NCBI Taxonomy" id="714136"/>
    <lineage>
        <taxon>Bacteria</taxon>
        <taxon>Bacillati</taxon>
        <taxon>Actinomycetota</taxon>
        <taxon>Actinomycetes</taxon>
        <taxon>Streptosporangiales</taxon>
        <taxon>Streptosporangiaceae</taxon>
        <taxon>Nonomuraea</taxon>
    </lineage>
</organism>
<dbReference type="Proteomes" id="UP000568380">
    <property type="component" value="Unassembled WGS sequence"/>
</dbReference>
<name>A0A7W8A3V4_9ACTN</name>
<evidence type="ECO:0000256" key="1">
    <source>
        <dbReference type="SAM" id="Phobius"/>
    </source>
</evidence>
<dbReference type="Pfam" id="PF07155">
    <property type="entry name" value="ECF-ribofla_trS"/>
    <property type="match status" value="1"/>
</dbReference>
<dbReference type="AlphaFoldDB" id="A0A7W8A3V4"/>
<dbReference type="PANTHER" id="PTHR37815:SF3">
    <property type="entry name" value="UPF0397 PROTEIN SPR0429"/>
    <property type="match status" value="1"/>
</dbReference>
<dbReference type="Gene3D" id="1.10.1760.20">
    <property type="match status" value="1"/>
</dbReference>
<evidence type="ECO:0000313" key="2">
    <source>
        <dbReference type="EMBL" id="MBB5078246.1"/>
    </source>
</evidence>
<keyword evidence="1" id="KW-1133">Transmembrane helix</keyword>
<keyword evidence="3" id="KW-1185">Reference proteome</keyword>
<proteinExistence type="predicted"/>
<evidence type="ECO:0000313" key="3">
    <source>
        <dbReference type="Proteomes" id="UP000568380"/>
    </source>
</evidence>
<accession>A0A7W8A3V4</accession>
<keyword evidence="1" id="KW-0812">Transmembrane</keyword>
<feature type="transmembrane region" description="Helical" evidence="1">
    <location>
        <begin position="124"/>
        <end position="144"/>
    </location>
</feature>
<feature type="transmembrane region" description="Helical" evidence="1">
    <location>
        <begin position="156"/>
        <end position="183"/>
    </location>
</feature>
<keyword evidence="1" id="KW-0472">Membrane</keyword>
<dbReference type="RefSeq" id="WP_184962756.1">
    <property type="nucleotide sequence ID" value="NZ_JACHIN010000004.1"/>
</dbReference>
<reference evidence="2 3" key="1">
    <citation type="submission" date="2020-08" db="EMBL/GenBank/DDBJ databases">
        <title>Genomic Encyclopedia of Type Strains, Phase IV (KMG-IV): sequencing the most valuable type-strain genomes for metagenomic binning, comparative biology and taxonomic classification.</title>
        <authorList>
            <person name="Goeker M."/>
        </authorList>
    </citation>
    <scope>NUCLEOTIDE SEQUENCE [LARGE SCALE GENOMIC DNA]</scope>
    <source>
        <strain evidence="2 3">DSM 45385</strain>
    </source>
</reference>
<dbReference type="PANTHER" id="PTHR37815">
    <property type="entry name" value="UPF0397 PROTEIN BC_2624-RELATED"/>
    <property type="match status" value="1"/>
</dbReference>
<dbReference type="InterPro" id="IPR009825">
    <property type="entry name" value="ECF_substrate-spec-like"/>
</dbReference>
<sequence>MTSPDALPVRTSLWEINSRVVVFAAVGAALYAVLGLISFTIPGTQNVDIRPAFALVPFIGMRFGPIAGFFTGLVGNMVIDQIKGYGALFYWNWSLANALTGLLAGILFALIVARVGASKEMLRLVLVGAIAWVSMLIGFATTFTDMWLQDLTFGGWASFAFGPLLLSNTLVALILVPALDAIWEPISKRMGR</sequence>
<dbReference type="EMBL" id="JACHIN010000004">
    <property type="protein sequence ID" value="MBB5078246.1"/>
    <property type="molecule type" value="Genomic_DNA"/>
</dbReference>
<dbReference type="GO" id="GO:0016020">
    <property type="term" value="C:membrane"/>
    <property type="evidence" value="ECO:0007669"/>
    <property type="project" value="InterPro"/>
</dbReference>
<feature type="transmembrane region" description="Helical" evidence="1">
    <location>
        <begin position="53"/>
        <end position="79"/>
    </location>
</feature>